<dbReference type="AlphaFoldDB" id="A0A366EM31"/>
<accession>A0A366EM31</accession>
<dbReference type="SUPFAM" id="SSF46689">
    <property type="entry name" value="Homeodomain-like"/>
    <property type="match status" value="1"/>
</dbReference>
<keyword evidence="3" id="KW-0804">Transcription</keyword>
<dbReference type="InterPro" id="IPR009057">
    <property type="entry name" value="Homeodomain-like_sf"/>
</dbReference>
<feature type="domain" description="HTH araC/xylS-type" evidence="4">
    <location>
        <begin position="235"/>
        <end position="333"/>
    </location>
</feature>
<reference evidence="5 6" key="1">
    <citation type="submission" date="2018-06" db="EMBL/GenBank/DDBJ databases">
        <title>Genomic Encyclopedia of Type Strains, Phase IV (KMG-IV): sequencing the most valuable type-strain genomes for metagenomic binning, comparative biology and taxonomic classification.</title>
        <authorList>
            <person name="Goeker M."/>
        </authorList>
    </citation>
    <scope>NUCLEOTIDE SEQUENCE [LARGE SCALE GENOMIC DNA]</scope>
    <source>
        <strain evidence="5 6">DSM 24875</strain>
    </source>
</reference>
<dbReference type="InterPro" id="IPR032687">
    <property type="entry name" value="AraC-type_N"/>
</dbReference>
<dbReference type="EMBL" id="QNRK01000044">
    <property type="protein sequence ID" value="RBP03467.1"/>
    <property type="molecule type" value="Genomic_DNA"/>
</dbReference>
<organism evidence="5 6">
    <name type="scientific">Roseiarcus fermentans</name>
    <dbReference type="NCBI Taxonomy" id="1473586"/>
    <lineage>
        <taxon>Bacteria</taxon>
        <taxon>Pseudomonadati</taxon>
        <taxon>Pseudomonadota</taxon>
        <taxon>Alphaproteobacteria</taxon>
        <taxon>Hyphomicrobiales</taxon>
        <taxon>Roseiarcaceae</taxon>
        <taxon>Roseiarcus</taxon>
    </lineage>
</organism>
<evidence type="ECO:0000313" key="5">
    <source>
        <dbReference type="EMBL" id="RBP03467.1"/>
    </source>
</evidence>
<name>A0A366EM31_9HYPH</name>
<evidence type="ECO:0000256" key="1">
    <source>
        <dbReference type="ARBA" id="ARBA00023015"/>
    </source>
</evidence>
<comment type="caution">
    <text evidence="5">The sequence shown here is derived from an EMBL/GenBank/DDBJ whole genome shotgun (WGS) entry which is preliminary data.</text>
</comment>
<dbReference type="Gene3D" id="1.10.10.60">
    <property type="entry name" value="Homeodomain-like"/>
    <property type="match status" value="1"/>
</dbReference>
<keyword evidence="2" id="KW-0238">DNA-binding</keyword>
<dbReference type="PANTHER" id="PTHR47894">
    <property type="entry name" value="HTH-TYPE TRANSCRIPTIONAL REGULATOR GADX"/>
    <property type="match status" value="1"/>
</dbReference>
<evidence type="ECO:0000313" key="6">
    <source>
        <dbReference type="Proteomes" id="UP000253529"/>
    </source>
</evidence>
<protein>
    <submittedName>
        <fullName evidence="5">AraC family transcriptional regulator</fullName>
    </submittedName>
</protein>
<gene>
    <name evidence="5" type="ORF">DFR50_14423</name>
</gene>
<sequence>MVTTAGLGSRRAIDLLTARRIDPKPLLKQSGLAGLDLTNRDLMVPAEAEARFIELAARASDSPEFGICMAEGTDPRDAGLLYYLFNASATLRQAVTLLAQYIVIGNASLQLRVAFSSGADAVARLDYVGLPRRHLKHAAEYHLAVIVRILREIARRPISPALVTFAHHRSFGVREVERYFSCPVRFDAPSDRLEFSNETLDIPVAAADERLLGILKPYCDRVAAQRGDRIASLRLTVENEILKLLPRGEARIDAIANALGASSRSLARRLAEEGTTFSDVLDDLRRALALQYVAEPNLSADQIAALLGYGDAGSLSHAFRRWTGASPSQVRGDPLIRSKVLAGREA</sequence>
<dbReference type="GO" id="GO:0003700">
    <property type="term" value="F:DNA-binding transcription factor activity"/>
    <property type="evidence" value="ECO:0007669"/>
    <property type="project" value="InterPro"/>
</dbReference>
<evidence type="ECO:0000256" key="2">
    <source>
        <dbReference type="ARBA" id="ARBA00023125"/>
    </source>
</evidence>
<dbReference type="Pfam" id="PF12625">
    <property type="entry name" value="Arabinose_bd"/>
    <property type="match status" value="1"/>
</dbReference>
<evidence type="ECO:0000256" key="3">
    <source>
        <dbReference type="ARBA" id="ARBA00023163"/>
    </source>
</evidence>
<dbReference type="SMART" id="SM00342">
    <property type="entry name" value="HTH_ARAC"/>
    <property type="match status" value="1"/>
</dbReference>
<dbReference type="GO" id="GO:0000976">
    <property type="term" value="F:transcription cis-regulatory region binding"/>
    <property type="evidence" value="ECO:0007669"/>
    <property type="project" value="TreeGrafter"/>
</dbReference>
<dbReference type="PROSITE" id="PS01124">
    <property type="entry name" value="HTH_ARAC_FAMILY_2"/>
    <property type="match status" value="1"/>
</dbReference>
<dbReference type="Proteomes" id="UP000253529">
    <property type="component" value="Unassembled WGS sequence"/>
</dbReference>
<dbReference type="InterPro" id="IPR018060">
    <property type="entry name" value="HTH_AraC"/>
</dbReference>
<keyword evidence="1" id="KW-0805">Transcription regulation</keyword>
<proteinExistence type="predicted"/>
<keyword evidence="6" id="KW-1185">Reference proteome</keyword>
<dbReference type="Pfam" id="PF12833">
    <property type="entry name" value="HTH_18"/>
    <property type="match status" value="1"/>
</dbReference>
<dbReference type="GO" id="GO:0005829">
    <property type="term" value="C:cytosol"/>
    <property type="evidence" value="ECO:0007669"/>
    <property type="project" value="TreeGrafter"/>
</dbReference>
<dbReference type="PANTHER" id="PTHR47894:SF4">
    <property type="entry name" value="HTH-TYPE TRANSCRIPTIONAL REGULATOR GADX"/>
    <property type="match status" value="1"/>
</dbReference>
<evidence type="ECO:0000259" key="4">
    <source>
        <dbReference type="PROSITE" id="PS01124"/>
    </source>
</evidence>